<reference evidence="1" key="2">
    <citation type="submission" date="2019-07" db="EMBL/GenBank/DDBJ databases">
        <authorList>
            <person name="Seetharam A."/>
            <person name="Woodhouse M."/>
            <person name="Cannon E."/>
        </authorList>
    </citation>
    <scope>NUCLEOTIDE SEQUENCE [LARGE SCALE GENOMIC DNA]</scope>
    <source>
        <strain evidence="1">cv. B73</strain>
    </source>
</reference>
<protein>
    <submittedName>
        <fullName evidence="1">Uncharacterized protein</fullName>
    </submittedName>
</protein>
<evidence type="ECO:0000313" key="1">
    <source>
        <dbReference type="EnsemblPlants" id="Zm00001eb168990_P002"/>
    </source>
</evidence>
<dbReference type="EnsemblPlants" id="Zm00001eb168990_T002">
    <property type="protein sequence ID" value="Zm00001eb168990_P002"/>
    <property type="gene ID" value="Zm00001eb168990"/>
</dbReference>
<name>A0A804NL83_MAIZE</name>
<organism evidence="1 2">
    <name type="scientific">Zea mays</name>
    <name type="common">Maize</name>
    <dbReference type="NCBI Taxonomy" id="4577"/>
    <lineage>
        <taxon>Eukaryota</taxon>
        <taxon>Viridiplantae</taxon>
        <taxon>Streptophyta</taxon>
        <taxon>Embryophyta</taxon>
        <taxon>Tracheophyta</taxon>
        <taxon>Spermatophyta</taxon>
        <taxon>Magnoliopsida</taxon>
        <taxon>Liliopsida</taxon>
        <taxon>Poales</taxon>
        <taxon>Poaceae</taxon>
        <taxon>PACMAD clade</taxon>
        <taxon>Panicoideae</taxon>
        <taxon>Andropogonodae</taxon>
        <taxon>Andropogoneae</taxon>
        <taxon>Tripsacinae</taxon>
        <taxon>Zea</taxon>
    </lineage>
</organism>
<sequence>MHRNNGGATALAYLLQSKEQGEEAATRFLYPRYGSAPVEEENGPREITVVVQIRAYGSTRARGELGISLTCLATEVCWMKKREVKFVQRPSGVRFNRYCVYRVRQSRQLPLGLGLGAPSLYAAVLARVSAAFNGPLARAVVFGVHIDGSPSFFVCSQDGSAVLVSHTQWPRDFSGHLIVEGLLIAVIVFQLSTKSYKPLKKPLTEKEIDELCDEWEPELLCPPIKEGAKIDAPTLESAVGPHTIVDC</sequence>
<dbReference type="InParanoid" id="A0A804NL83"/>
<evidence type="ECO:0000313" key="2">
    <source>
        <dbReference type="Proteomes" id="UP000007305"/>
    </source>
</evidence>
<reference evidence="1" key="3">
    <citation type="submission" date="2021-05" db="UniProtKB">
        <authorList>
            <consortium name="EnsemblPlants"/>
        </authorList>
    </citation>
    <scope>IDENTIFICATION</scope>
    <source>
        <strain evidence="1">cv. B73</strain>
    </source>
</reference>
<keyword evidence="2" id="KW-1185">Reference proteome</keyword>
<dbReference type="AlphaFoldDB" id="A0A804NL83"/>
<reference evidence="2" key="1">
    <citation type="journal article" date="2009" name="Science">
        <title>The B73 maize genome: complexity, diversity, and dynamics.</title>
        <authorList>
            <person name="Schnable P.S."/>
            <person name="Ware D."/>
            <person name="Fulton R.S."/>
            <person name="Stein J.C."/>
            <person name="Wei F."/>
            <person name="Pasternak S."/>
            <person name="Liang C."/>
            <person name="Zhang J."/>
            <person name="Fulton L."/>
            <person name="Graves T.A."/>
            <person name="Minx P."/>
            <person name="Reily A.D."/>
            <person name="Courtney L."/>
            <person name="Kruchowski S.S."/>
            <person name="Tomlinson C."/>
            <person name="Strong C."/>
            <person name="Delehaunty K."/>
            <person name="Fronick C."/>
            <person name="Courtney B."/>
            <person name="Rock S.M."/>
            <person name="Belter E."/>
            <person name="Du F."/>
            <person name="Kim K."/>
            <person name="Abbott R.M."/>
            <person name="Cotton M."/>
            <person name="Levy A."/>
            <person name="Marchetto P."/>
            <person name="Ochoa K."/>
            <person name="Jackson S.M."/>
            <person name="Gillam B."/>
            <person name="Chen W."/>
            <person name="Yan L."/>
            <person name="Higginbotham J."/>
            <person name="Cardenas M."/>
            <person name="Waligorski J."/>
            <person name="Applebaum E."/>
            <person name="Phelps L."/>
            <person name="Falcone J."/>
            <person name="Kanchi K."/>
            <person name="Thane T."/>
            <person name="Scimone A."/>
            <person name="Thane N."/>
            <person name="Henke J."/>
            <person name="Wang T."/>
            <person name="Ruppert J."/>
            <person name="Shah N."/>
            <person name="Rotter K."/>
            <person name="Hodges J."/>
            <person name="Ingenthron E."/>
            <person name="Cordes M."/>
            <person name="Kohlberg S."/>
            <person name="Sgro J."/>
            <person name="Delgado B."/>
            <person name="Mead K."/>
            <person name="Chinwalla A."/>
            <person name="Leonard S."/>
            <person name="Crouse K."/>
            <person name="Collura K."/>
            <person name="Kudrna D."/>
            <person name="Currie J."/>
            <person name="He R."/>
            <person name="Angelova A."/>
            <person name="Rajasekar S."/>
            <person name="Mueller T."/>
            <person name="Lomeli R."/>
            <person name="Scara G."/>
            <person name="Ko A."/>
            <person name="Delaney K."/>
            <person name="Wissotski M."/>
            <person name="Lopez G."/>
            <person name="Campos D."/>
            <person name="Braidotti M."/>
            <person name="Ashley E."/>
            <person name="Golser W."/>
            <person name="Kim H."/>
            <person name="Lee S."/>
            <person name="Lin J."/>
            <person name="Dujmic Z."/>
            <person name="Kim W."/>
            <person name="Talag J."/>
            <person name="Zuccolo A."/>
            <person name="Fan C."/>
            <person name="Sebastian A."/>
            <person name="Kramer M."/>
            <person name="Spiegel L."/>
            <person name="Nascimento L."/>
            <person name="Zutavern T."/>
            <person name="Miller B."/>
            <person name="Ambroise C."/>
            <person name="Muller S."/>
            <person name="Spooner W."/>
            <person name="Narechania A."/>
            <person name="Ren L."/>
            <person name="Wei S."/>
            <person name="Kumari S."/>
            <person name="Faga B."/>
            <person name="Levy M.J."/>
            <person name="McMahan L."/>
            <person name="Van Buren P."/>
            <person name="Vaughn M.W."/>
            <person name="Ying K."/>
            <person name="Yeh C.-T."/>
            <person name="Emrich S.J."/>
            <person name="Jia Y."/>
            <person name="Kalyanaraman A."/>
            <person name="Hsia A.-P."/>
            <person name="Barbazuk W.B."/>
            <person name="Baucom R.S."/>
            <person name="Brutnell T.P."/>
            <person name="Carpita N.C."/>
            <person name="Chaparro C."/>
            <person name="Chia J.-M."/>
            <person name="Deragon J.-M."/>
            <person name="Estill J.C."/>
            <person name="Fu Y."/>
            <person name="Jeddeloh J.A."/>
            <person name="Han Y."/>
            <person name="Lee H."/>
            <person name="Li P."/>
            <person name="Lisch D.R."/>
            <person name="Liu S."/>
            <person name="Liu Z."/>
            <person name="Nagel D.H."/>
            <person name="McCann M.C."/>
            <person name="SanMiguel P."/>
            <person name="Myers A.M."/>
            <person name="Nettleton D."/>
            <person name="Nguyen J."/>
            <person name="Penning B.W."/>
            <person name="Ponnala L."/>
            <person name="Schneider K.L."/>
            <person name="Schwartz D.C."/>
            <person name="Sharma A."/>
            <person name="Soderlund C."/>
            <person name="Springer N.M."/>
            <person name="Sun Q."/>
            <person name="Wang H."/>
            <person name="Waterman M."/>
            <person name="Westerman R."/>
            <person name="Wolfgruber T.K."/>
            <person name="Yang L."/>
            <person name="Yu Y."/>
            <person name="Zhang L."/>
            <person name="Zhou S."/>
            <person name="Zhu Q."/>
            <person name="Bennetzen J.L."/>
            <person name="Dawe R.K."/>
            <person name="Jiang J."/>
            <person name="Jiang N."/>
            <person name="Presting G.G."/>
            <person name="Wessler S.R."/>
            <person name="Aluru S."/>
            <person name="Martienssen R.A."/>
            <person name="Clifton S.W."/>
            <person name="McCombie W.R."/>
            <person name="Wing R.A."/>
            <person name="Wilson R.K."/>
        </authorList>
    </citation>
    <scope>NUCLEOTIDE SEQUENCE [LARGE SCALE GENOMIC DNA]</scope>
    <source>
        <strain evidence="2">cv. B73</strain>
    </source>
</reference>
<accession>A0A804NL83</accession>
<proteinExistence type="predicted"/>
<dbReference type="Gramene" id="Zm00001eb168990_T002">
    <property type="protein sequence ID" value="Zm00001eb168990_P002"/>
    <property type="gene ID" value="Zm00001eb168990"/>
</dbReference>
<dbReference type="Proteomes" id="UP000007305">
    <property type="component" value="Chromosome 4"/>
</dbReference>